<dbReference type="GO" id="GO:0006096">
    <property type="term" value="P:glycolytic process"/>
    <property type="evidence" value="ECO:0007669"/>
    <property type="project" value="UniProtKB-KW"/>
</dbReference>
<dbReference type="EMBL" id="JBHFFA010000002">
    <property type="protein sequence ID" value="KAL2641732.1"/>
    <property type="molecule type" value="Genomic_DNA"/>
</dbReference>
<reference evidence="9 10" key="1">
    <citation type="submission" date="2024-09" db="EMBL/GenBank/DDBJ databases">
        <title>Chromosome-scale assembly of Riccia fluitans.</title>
        <authorList>
            <person name="Paukszto L."/>
            <person name="Sawicki J."/>
            <person name="Karawczyk K."/>
            <person name="Piernik-Szablinska J."/>
            <person name="Szczecinska M."/>
            <person name="Mazdziarz M."/>
        </authorList>
    </citation>
    <scope>NUCLEOTIDE SEQUENCE [LARGE SCALE GENOMIC DNA]</scope>
    <source>
        <strain evidence="9">Rf_01</strain>
        <tissue evidence="9">Aerial parts of the thallus</tissue>
    </source>
</reference>
<evidence type="ECO:0000256" key="3">
    <source>
        <dbReference type="ARBA" id="ARBA00010387"/>
    </source>
</evidence>
<evidence type="ECO:0000313" key="9">
    <source>
        <dbReference type="EMBL" id="KAL2641732.1"/>
    </source>
</evidence>
<dbReference type="Gene3D" id="3.20.20.70">
    <property type="entry name" value="Aldolase class I"/>
    <property type="match status" value="1"/>
</dbReference>
<dbReference type="InterPro" id="IPR013785">
    <property type="entry name" value="Aldolase_TIM"/>
</dbReference>
<accession>A0ABD1Z5W4</accession>
<dbReference type="FunFam" id="3.20.20.70:FF:000140">
    <property type="entry name" value="Fructose-bisphosphate aldolase"/>
    <property type="match status" value="1"/>
</dbReference>
<evidence type="ECO:0000256" key="2">
    <source>
        <dbReference type="ARBA" id="ARBA00004714"/>
    </source>
</evidence>
<comment type="similarity">
    <text evidence="3 8">Belongs to the class I fructose-bisphosphate aldolase family.</text>
</comment>
<proteinExistence type="inferred from homology"/>
<dbReference type="NCBIfam" id="NF033379">
    <property type="entry name" value="FrucBisAld_I"/>
    <property type="match status" value="1"/>
</dbReference>
<evidence type="ECO:0000313" key="10">
    <source>
        <dbReference type="Proteomes" id="UP001605036"/>
    </source>
</evidence>
<dbReference type="CDD" id="cd00948">
    <property type="entry name" value="FBP_aldolase_I_a"/>
    <property type="match status" value="1"/>
</dbReference>
<sequence length="441" mass="47611">MAAMACSSVMELGSVTCQTVGNASTSGAGRSENAAMTRSVFLGSSSLGFYKTAAALVSTPQSRKNSQNVEYQRRQVVMTSDFEKTNPYAEELKRTAAYIAAPGKGILASDESNATTGKRLATVGLDNTEENRQAWRELLYTAPGLGNYISGCIMFEETLFQSTRDGKQFVDVLKGQGIVPGIKVDTGLQPIDGTDGETATQGLDGLGERCRRYYQQGARFAKWRAVIKVDAEKHPSSTAIIENAHGLARYAQICQANGLVPIVEPEVTLGDGDYSIERTAYISERVNSHVFRFLNEYNVILEGILLKPNMILPGLDVPTPAPEEVAKYTVRTMLRSIPAAVPGIHFLSGGMSEEEATLNLNALQAYGPTPWSLTFSYGRALQSSTLKIWSGKEENWNAAQERLVALAKANSEAQLGKYTGPHPSPGGTRILQQLRLGGAGK</sequence>
<dbReference type="EC" id="4.1.2.13" evidence="4 8"/>
<evidence type="ECO:0000256" key="5">
    <source>
        <dbReference type="ARBA" id="ARBA00023152"/>
    </source>
</evidence>
<comment type="caution">
    <text evidence="9">The sequence shown here is derived from an EMBL/GenBank/DDBJ whole genome shotgun (WGS) entry which is preliminary data.</text>
</comment>
<dbReference type="PROSITE" id="PS00158">
    <property type="entry name" value="ALDOLASE_CLASS_I"/>
    <property type="match status" value="1"/>
</dbReference>
<comment type="catalytic activity">
    <reaction evidence="1 8">
        <text>beta-D-fructose 1,6-bisphosphate = D-glyceraldehyde 3-phosphate + dihydroxyacetone phosphate</text>
        <dbReference type="Rhea" id="RHEA:14729"/>
        <dbReference type="ChEBI" id="CHEBI:32966"/>
        <dbReference type="ChEBI" id="CHEBI:57642"/>
        <dbReference type="ChEBI" id="CHEBI:59776"/>
        <dbReference type="EC" id="4.1.2.13"/>
    </reaction>
</comment>
<dbReference type="SUPFAM" id="SSF51569">
    <property type="entry name" value="Aldolase"/>
    <property type="match status" value="1"/>
</dbReference>
<evidence type="ECO:0000256" key="6">
    <source>
        <dbReference type="ARBA" id="ARBA00023239"/>
    </source>
</evidence>
<dbReference type="PANTHER" id="PTHR11627">
    <property type="entry name" value="FRUCTOSE-BISPHOSPHATE ALDOLASE"/>
    <property type="match status" value="1"/>
</dbReference>
<name>A0ABD1Z5W4_9MARC</name>
<dbReference type="AlphaFoldDB" id="A0ABD1Z5W4"/>
<gene>
    <name evidence="9" type="ORF">R1flu_009319</name>
</gene>
<organism evidence="9 10">
    <name type="scientific">Riccia fluitans</name>
    <dbReference type="NCBI Taxonomy" id="41844"/>
    <lineage>
        <taxon>Eukaryota</taxon>
        <taxon>Viridiplantae</taxon>
        <taxon>Streptophyta</taxon>
        <taxon>Embryophyta</taxon>
        <taxon>Marchantiophyta</taxon>
        <taxon>Marchantiopsida</taxon>
        <taxon>Marchantiidae</taxon>
        <taxon>Marchantiales</taxon>
        <taxon>Ricciaceae</taxon>
        <taxon>Riccia</taxon>
    </lineage>
</organism>
<dbReference type="GO" id="GO:0004332">
    <property type="term" value="F:fructose-bisphosphate aldolase activity"/>
    <property type="evidence" value="ECO:0007669"/>
    <property type="project" value="UniProtKB-EC"/>
</dbReference>
<keyword evidence="5 8" id="KW-0324">Glycolysis</keyword>
<dbReference type="Proteomes" id="UP001605036">
    <property type="component" value="Unassembled WGS sequence"/>
</dbReference>
<evidence type="ECO:0000256" key="4">
    <source>
        <dbReference type="ARBA" id="ARBA00013068"/>
    </source>
</evidence>
<keyword evidence="10" id="KW-1185">Reference proteome</keyword>
<protein>
    <recommendedName>
        <fullName evidence="4 8">Fructose-bisphosphate aldolase</fullName>
        <ecNumber evidence="4 8">4.1.2.13</ecNumber>
    </recommendedName>
</protein>
<evidence type="ECO:0000256" key="8">
    <source>
        <dbReference type="RuleBase" id="RU003994"/>
    </source>
</evidence>
<keyword evidence="6 8" id="KW-0456">Lyase</keyword>
<keyword evidence="7" id="KW-0704">Schiff base</keyword>
<evidence type="ECO:0000256" key="7">
    <source>
        <dbReference type="ARBA" id="ARBA00023270"/>
    </source>
</evidence>
<dbReference type="InterPro" id="IPR000741">
    <property type="entry name" value="FBA_I"/>
</dbReference>
<evidence type="ECO:0000256" key="1">
    <source>
        <dbReference type="ARBA" id="ARBA00000441"/>
    </source>
</evidence>
<dbReference type="Pfam" id="PF00274">
    <property type="entry name" value="Glycolytic"/>
    <property type="match status" value="1"/>
</dbReference>
<dbReference type="InterPro" id="IPR029768">
    <property type="entry name" value="Aldolase_I_AS"/>
</dbReference>
<comment type="pathway">
    <text evidence="2">Carbohydrate degradation; glycolysis; D-glyceraldehyde 3-phosphate and glycerone phosphate from D-glucose: step 4/4.</text>
</comment>